<keyword evidence="1" id="KW-0812">Transmembrane</keyword>
<keyword evidence="1" id="KW-1133">Transmembrane helix</keyword>
<dbReference type="KEGG" id="psab:PSAB_06375"/>
<name>X4ZWX9_9BACL</name>
<evidence type="ECO:0000313" key="3">
    <source>
        <dbReference type="Proteomes" id="UP000019772"/>
    </source>
</evidence>
<organism evidence="2 3">
    <name type="scientific">Paenibacillus sabinae T27</name>
    <dbReference type="NCBI Taxonomy" id="1268072"/>
    <lineage>
        <taxon>Bacteria</taxon>
        <taxon>Bacillati</taxon>
        <taxon>Bacillota</taxon>
        <taxon>Bacilli</taxon>
        <taxon>Bacillales</taxon>
        <taxon>Paenibacillaceae</taxon>
        <taxon>Paenibacillus</taxon>
    </lineage>
</organism>
<keyword evidence="1" id="KW-0472">Membrane</keyword>
<evidence type="ECO:0000313" key="2">
    <source>
        <dbReference type="EMBL" id="AHV96209.1"/>
    </source>
</evidence>
<reference evidence="2 3" key="1">
    <citation type="journal article" date="2014" name="PLoS Genet.">
        <title>Comparative Genomic Analysis of N2-Fixing and Non-N2-Fixing Paenibacillus spp.: Organization, Evolution and Expression of the Nitrogen Fixation Genes.</title>
        <authorList>
            <person name="Xie J.B."/>
            <person name="Du Z."/>
            <person name="Bai L."/>
            <person name="Tian C."/>
            <person name="Zhang Y."/>
            <person name="Xie J.Y."/>
            <person name="Wang T."/>
            <person name="Liu X."/>
            <person name="Chen X."/>
            <person name="Cheng Q."/>
            <person name="Chen S."/>
            <person name="Li J."/>
        </authorList>
    </citation>
    <scope>NUCLEOTIDE SEQUENCE [LARGE SCALE GENOMIC DNA]</scope>
    <source>
        <strain evidence="2 3">T27</strain>
    </source>
</reference>
<sequence length="129" mass="14756">MGNGIKGWFGRLPIRRKIILIFMPLIIFPLLALGLLSGEMFSRSVIEKTKNNVRDESRLILSQIDSIVKNTESSANIMLTDINRLYDERSAAPEALVEEKFRISTLLIIVLALMFSFAIARMRWKLEES</sequence>
<keyword evidence="3" id="KW-1185">Reference proteome</keyword>
<dbReference type="HOGENOM" id="CLU_1946681_0_0_9"/>
<dbReference type="Proteomes" id="UP000019772">
    <property type="component" value="Chromosome"/>
</dbReference>
<proteinExistence type="predicted"/>
<dbReference type="EMBL" id="CP004078">
    <property type="protein sequence ID" value="AHV96209.1"/>
    <property type="molecule type" value="Genomic_DNA"/>
</dbReference>
<dbReference type="AlphaFoldDB" id="X4ZWX9"/>
<dbReference type="PATRIC" id="fig|1268072.3.peg.1323"/>
<accession>X4ZWX9</accession>
<feature type="transmembrane region" description="Helical" evidence="1">
    <location>
        <begin position="18"/>
        <end position="36"/>
    </location>
</feature>
<dbReference type="RefSeq" id="WP_025333772.1">
    <property type="nucleotide sequence ID" value="NZ_CP004078.1"/>
</dbReference>
<gene>
    <name evidence="2" type="ORF">PSAB_06375</name>
</gene>
<protein>
    <submittedName>
        <fullName evidence="2">Signal transduction protein with a C-terminal ATPase domain</fullName>
    </submittedName>
</protein>
<evidence type="ECO:0000256" key="1">
    <source>
        <dbReference type="SAM" id="Phobius"/>
    </source>
</evidence>
<feature type="transmembrane region" description="Helical" evidence="1">
    <location>
        <begin position="101"/>
        <end position="120"/>
    </location>
</feature>
<dbReference type="OrthoDB" id="9809348at2"/>